<accession>A0A8I0ETW1</accession>
<keyword evidence="2" id="KW-0378">Hydrolase</keyword>
<evidence type="ECO:0000313" key="5">
    <source>
        <dbReference type="Proteomes" id="UP000620591"/>
    </source>
</evidence>
<evidence type="ECO:0000313" key="4">
    <source>
        <dbReference type="Proteomes" id="UP000515871"/>
    </source>
</evidence>
<evidence type="ECO:0000259" key="1">
    <source>
        <dbReference type="SMART" id="SM00849"/>
    </source>
</evidence>
<evidence type="ECO:0000313" key="2">
    <source>
        <dbReference type="EMBL" id="MBC9225032.1"/>
    </source>
</evidence>
<dbReference type="Proteomes" id="UP000620591">
    <property type="component" value="Unassembled WGS sequence"/>
</dbReference>
<keyword evidence="4" id="KW-1185">Reference proteome</keyword>
<protein>
    <submittedName>
        <fullName evidence="2">MBL fold metallo-hydrolase</fullName>
    </submittedName>
</protein>
<dbReference type="RefSeq" id="WP_154594958.1">
    <property type="nucleotide sequence ID" value="NZ_CP060587.1"/>
</dbReference>
<dbReference type="InterPro" id="IPR036866">
    <property type="entry name" value="RibonucZ/Hydroxyglut_hydro"/>
</dbReference>
<sequence length="212" mass="22671">MDVTRFGHAAVLVEVAGTRILIDPGNFSTAATFELTGLDAIIVTHQHPDHLDRDRVGPLLAANPSARLLAEPETAATLDGWDATAGDATFEIGDVTVTGVGSRHAEILPTIPRVGNVGVLVTAPGEPTLFHPGDTYEYRPDGVDILALPLSAPWAKLSETVDFVRAIAPRTAFPIHDCTVSEAGYQIYWTQLQNHAGVEDLQRLPQDGALRP</sequence>
<gene>
    <name evidence="3" type="ORF">H9L21_08045</name>
    <name evidence="2" type="ORF">IBG24_01730</name>
</gene>
<dbReference type="EMBL" id="CP060587">
    <property type="protein sequence ID" value="QNL93100.1"/>
    <property type="molecule type" value="Genomic_DNA"/>
</dbReference>
<reference evidence="2" key="1">
    <citation type="submission" date="2020-09" db="EMBL/GenBank/DDBJ databases">
        <title>Novel species in genus Aeromicrobium.</title>
        <authorList>
            <person name="Zhang G."/>
        </authorList>
    </citation>
    <scope>NUCLEOTIDE SEQUENCE</scope>
    <source>
        <strain evidence="3">Zg-629</strain>
        <strain evidence="4">zg-629</strain>
        <strain evidence="2">Zg-636</strain>
    </source>
</reference>
<organism evidence="2 5">
    <name type="scientific">Aeromicrobium senzhongii</name>
    <dbReference type="NCBI Taxonomy" id="2663859"/>
    <lineage>
        <taxon>Bacteria</taxon>
        <taxon>Bacillati</taxon>
        <taxon>Actinomycetota</taxon>
        <taxon>Actinomycetes</taxon>
        <taxon>Propionibacteriales</taxon>
        <taxon>Nocardioidaceae</taxon>
        <taxon>Aeromicrobium</taxon>
    </lineage>
</organism>
<dbReference type="PANTHER" id="PTHR43546">
    <property type="entry name" value="UPF0173 METAL-DEPENDENT HYDROLASE MJ1163-RELATED"/>
    <property type="match status" value="1"/>
</dbReference>
<dbReference type="Gene3D" id="3.60.15.10">
    <property type="entry name" value="Ribonuclease Z/Hydroxyacylglutathione hydrolase-like"/>
    <property type="match status" value="1"/>
</dbReference>
<dbReference type="Proteomes" id="UP000515871">
    <property type="component" value="Chromosome"/>
</dbReference>
<feature type="domain" description="Metallo-beta-lactamase" evidence="1">
    <location>
        <begin position="7"/>
        <end position="176"/>
    </location>
</feature>
<dbReference type="GO" id="GO:0016787">
    <property type="term" value="F:hydrolase activity"/>
    <property type="evidence" value="ECO:0007669"/>
    <property type="project" value="UniProtKB-KW"/>
</dbReference>
<dbReference type="Pfam" id="PF13483">
    <property type="entry name" value="Lactamase_B_3"/>
    <property type="match status" value="1"/>
</dbReference>
<dbReference type="EMBL" id="JACTVM010000001">
    <property type="protein sequence ID" value="MBC9225032.1"/>
    <property type="molecule type" value="Genomic_DNA"/>
</dbReference>
<dbReference type="SUPFAM" id="SSF56281">
    <property type="entry name" value="Metallo-hydrolase/oxidoreductase"/>
    <property type="match status" value="1"/>
</dbReference>
<dbReference type="InterPro" id="IPR050114">
    <property type="entry name" value="UPF0173_UPF0282_UlaG_hydrolase"/>
</dbReference>
<name>A0A8I0ETW1_9ACTN</name>
<dbReference type="AlphaFoldDB" id="A0A8I0ETW1"/>
<proteinExistence type="predicted"/>
<dbReference type="InterPro" id="IPR001279">
    <property type="entry name" value="Metallo-B-lactamas"/>
</dbReference>
<dbReference type="SMART" id="SM00849">
    <property type="entry name" value="Lactamase_B"/>
    <property type="match status" value="1"/>
</dbReference>
<dbReference type="PANTHER" id="PTHR43546:SF3">
    <property type="entry name" value="UPF0173 METAL-DEPENDENT HYDROLASE MJ1163"/>
    <property type="match status" value="1"/>
</dbReference>
<evidence type="ECO:0000313" key="3">
    <source>
        <dbReference type="EMBL" id="QNL93100.1"/>
    </source>
</evidence>